<sequence length="223" mass="26086">MMILQVCLQFTIFMSIRTSVEKRNDQLFLRNGFKTHGKYNFSLIKKQAITLDDIELIACSDAKYNDRDENKMKGVHFFVDDYRFENVYNNPDRTLGKYSQYRFLLSPDFSMYAEMNSWRQIESVAKNRWCGAFWQEHGLIVIPTISWSDALSYDFCFDGVEQNSVVAIGMIGCKTDKRAFMSGYNEMLNRIHPEAVICFGTPFQEMQGNLIPVDYMKSRKVVR</sequence>
<gene>
    <name evidence="1" type="ORF">BN587_00777</name>
</gene>
<evidence type="ECO:0000313" key="1">
    <source>
        <dbReference type="EMBL" id="CDD11950.1"/>
    </source>
</evidence>
<evidence type="ECO:0008006" key="3">
    <source>
        <dbReference type="Google" id="ProtNLM"/>
    </source>
</evidence>
<dbReference type="RefSeq" id="WP_021719858.1">
    <property type="nucleotide sequence ID" value="NZ_FR892778.1"/>
</dbReference>
<proteinExistence type="predicted"/>
<reference evidence="1" key="1">
    <citation type="submission" date="2012-11" db="EMBL/GenBank/DDBJ databases">
        <title>Dependencies among metagenomic species, viruses, plasmids and units of genetic variation.</title>
        <authorList>
            <person name="Nielsen H.B."/>
            <person name="Almeida M."/>
            <person name="Juncker A.S."/>
            <person name="Rasmussen S."/>
            <person name="Li J."/>
            <person name="Sunagawa S."/>
            <person name="Plichta D."/>
            <person name="Gautier L."/>
            <person name="Le Chatelier E."/>
            <person name="Peletier E."/>
            <person name="Bonde I."/>
            <person name="Nielsen T."/>
            <person name="Manichanh C."/>
            <person name="Arumugam M."/>
            <person name="Batto J."/>
            <person name="Santos M.B.Q.D."/>
            <person name="Blom N."/>
            <person name="Borruel N."/>
            <person name="Burgdorf K.S."/>
            <person name="Boumezbeur F."/>
            <person name="Casellas F."/>
            <person name="Dore J."/>
            <person name="Guarner F."/>
            <person name="Hansen T."/>
            <person name="Hildebrand F."/>
            <person name="Kaas R.S."/>
            <person name="Kennedy S."/>
            <person name="Kristiansen K."/>
            <person name="Kultima J.R."/>
            <person name="Leonard P."/>
            <person name="Levenez F."/>
            <person name="Lund O."/>
            <person name="Moumen B."/>
            <person name="Le Paslier D."/>
            <person name="Pons N."/>
            <person name="Pedersen O."/>
            <person name="Prifti E."/>
            <person name="Qin J."/>
            <person name="Raes J."/>
            <person name="Tap J."/>
            <person name="Tims S."/>
            <person name="Ussery D.W."/>
            <person name="Yamada T."/>
            <person name="MetaHit consortium"/>
            <person name="Renault P."/>
            <person name="Sicheritz-Ponten T."/>
            <person name="Bork P."/>
            <person name="Wang J."/>
            <person name="Brunak S."/>
            <person name="Ehrlich S.D."/>
        </authorList>
    </citation>
    <scope>NUCLEOTIDE SEQUENCE [LARGE SCALE GENOMIC DNA]</scope>
</reference>
<evidence type="ECO:0000313" key="2">
    <source>
        <dbReference type="Proteomes" id="UP000014937"/>
    </source>
</evidence>
<name>R6WRD7_9FIRM</name>
<dbReference type="AlphaFoldDB" id="R6WRD7"/>
<dbReference type="HOGENOM" id="CLU_100122_0_0_9"/>
<dbReference type="Pfam" id="PF14386">
    <property type="entry name" value="DUF4417"/>
    <property type="match status" value="1"/>
</dbReference>
<accession>R6WRD7</accession>
<comment type="caution">
    <text evidence="1">The sequence shown here is derived from an EMBL/GenBank/DDBJ whole genome shotgun (WGS) entry which is preliminary data.</text>
</comment>
<dbReference type="InterPro" id="IPR025530">
    <property type="entry name" value="DUF4417"/>
</dbReference>
<organism evidence="1 2">
    <name type="scientific">Phascolarctobacterium succinatutens CAG:287</name>
    <dbReference type="NCBI Taxonomy" id="1263101"/>
    <lineage>
        <taxon>Bacteria</taxon>
        <taxon>Bacillati</taxon>
        <taxon>Bacillota</taxon>
        <taxon>Negativicutes</taxon>
        <taxon>Acidaminococcales</taxon>
        <taxon>Acidaminococcaceae</taxon>
        <taxon>Phascolarctobacterium</taxon>
    </lineage>
</organism>
<dbReference type="Proteomes" id="UP000014937">
    <property type="component" value="Unassembled WGS sequence"/>
</dbReference>
<dbReference type="EMBL" id="CBGL010000105">
    <property type="protein sequence ID" value="CDD11950.1"/>
    <property type="molecule type" value="Genomic_DNA"/>
</dbReference>
<protein>
    <recommendedName>
        <fullName evidence="3">DUF4417 domain-containing protein</fullName>
    </recommendedName>
</protein>